<gene>
    <name evidence="6" type="primary">prmA</name>
    <name evidence="7" type="ORF">DSM107014_12845</name>
</gene>
<dbReference type="Gene3D" id="3.40.50.150">
    <property type="entry name" value="Vaccinia Virus protein VP39"/>
    <property type="match status" value="1"/>
</dbReference>
<comment type="function">
    <text evidence="6">Methylates ribosomal protein L11.</text>
</comment>
<evidence type="ECO:0000256" key="3">
    <source>
        <dbReference type="ARBA" id="ARBA00022603"/>
    </source>
</evidence>
<evidence type="ECO:0000313" key="8">
    <source>
        <dbReference type="Proteomes" id="UP000767446"/>
    </source>
</evidence>
<comment type="similarity">
    <text evidence="1 6">Belongs to the methyltransferase superfamily. PrmA family.</text>
</comment>
<feature type="binding site" evidence="6">
    <location>
        <position position="266"/>
    </location>
    <ligand>
        <name>S-adenosyl-L-methionine</name>
        <dbReference type="ChEBI" id="CHEBI:59789"/>
    </ligand>
</feature>
<comment type="subcellular location">
    <subcellularLocation>
        <location evidence="6">Cytoplasm</location>
    </subcellularLocation>
</comment>
<dbReference type="SUPFAM" id="SSF53335">
    <property type="entry name" value="S-adenosyl-L-methionine-dependent methyltransferases"/>
    <property type="match status" value="1"/>
</dbReference>
<dbReference type="EC" id="2.1.1.-" evidence="6"/>
<dbReference type="GO" id="GO:0008276">
    <property type="term" value="F:protein methyltransferase activity"/>
    <property type="evidence" value="ECO:0007669"/>
    <property type="project" value="UniProtKB-UniRule"/>
</dbReference>
<feature type="binding site" evidence="6">
    <location>
        <position position="197"/>
    </location>
    <ligand>
        <name>S-adenosyl-L-methionine</name>
        <dbReference type="ChEBI" id="CHEBI:59789"/>
    </ligand>
</feature>
<reference evidence="7" key="1">
    <citation type="submission" date="2021-02" db="EMBL/GenBank/DDBJ databases">
        <title>Metagenome analyses of Stigonema ocellatum DSM 106950, Chlorogloea purpurea SAG 13.99 and Gomphosphaeria aponina DSM 107014.</title>
        <authorList>
            <person name="Marter P."/>
            <person name="Huang S."/>
        </authorList>
    </citation>
    <scope>NUCLEOTIDE SEQUENCE</scope>
    <source>
        <strain evidence="7">JP213</strain>
    </source>
</reference>
<dbReference type="InterPro" id="IPR050078">
    <property type="entry name" value="Ribosomal_L11_MeTrfase_PrmA"/>
</dbReference>
<evidence type="ECO:0000313" key="7">
    <source>
        <dbReference type="EMBL" id="MBR8828767.1"/>
    </source>
</evidence>
<keyword evidence="7" id="KW-0689">Ribosomal protein</keyword>
<organism evidence="7 8">
    <name type="scientific">Gomphosphaeria aponina SAG 52.96 = DSM 107014</name>
    <dbReference type="NCBI Taxonomy" id="1521640"/>
    <lineage>
        <taxon>Bacteria</taxon>
        <taxon>Bacillati</taxon>
        <taxon>Cyanobacteriota</taxon>
        <taxon>Cyanophyceae</taxon>
        <taxon>Oscillatoriophycideae</taxon>
        <taxon>Chroococcales</taxon>
        <taxon>Gomphosphaeriaceae</taxon>
        <taxon>Gomphosphaeria</taxon>
    </lineage>
</organism>
<feature type="binding site" evidence="6">
    <location>
        <position position="219"/>
    </location>
    <ligand>
        <name>S-adenosyl-L-methionine</name>
        <dbReference type="ChEBI" id="CHEBI:59789"/>
    </ligand>
</feature>
<dbReference type="GO" id="GO:0032259">
    <property type="term" value="P:methylation"/>
    <property type="evidence" value="ECO:0007669"/>
    <property type="project" value="UniProtKB-KW"/>
</dbReference>
<dbReference type="HAMAP" id="MF_00735">
    <property type="entry name" value="Methyltr_PrmA"/>
    <property type="match status" value="1"/>
</dbReference>
<dbReference type="PANTHER" id="PTHR43648:SF1">
    <property type="entry name" value="ELECTRON TRANSFER FLAVOPROTEIN BETA SUBUNIT LYSINE METHYLTRANSFERASE"/>
    <property type="match status" value="1"/>
</dbReference>
<proteinExistence type="inferred from homology"/>
<keyword evidence="5 6" id="KW-0949">S-adenosyl-L-methionine</keyword>
<dbReference type="CDD" id="cd02440">
    <property type="entry name" value="AdoMet_MTases"/>
    <property type="match status" value="1"/>
</dbReference>
<dbReference type="GO" id="GO:0005737">
    <property type="term" value="C:cytoplasm"/>
    <property type="evidence" value="ECO:0007669"/>
    <property type="project" value="UniProtKB-SubCell"/>
</dbReference>
<dbReference type="AlphaFoldDB" id="A0A941GUN4"/>
<evidence type="ECO:0000256" key="4">
    <source>
        <dbReference type="ARBA" id="ARBA00022679"/>
    </source>
</evidence>
<dbReference type="Proteomes" id="UP000767446">
    <property type="component" value="Unassembled WGS sequence"/>
</dbReference>
<dbReference type="NCBIfam" id="TIGR00406">
    <property type="entry name" value="prmA"/>
    <property type="match status" value="1"/>
</dbReference>
<evidence type="ECO:0000256" key="5">
    <source>
        <dbReference type="ARBA" id="ARBA00022691"/>
    </source>
</evidence>
<dbReference type="PIRSF" id="PIRSF000401">
    <property type="entry name" value="RPL11_MTase"/>
    <property type="match status" value="1"/>
</dbReference>
<dbReference type="InterPro" id="IPR029063">
    <property type="entry name" value="SAM-dependent_MTases_sf"/>
</dbReference>
<accession>A0A941GUN4</accession>
<evidence type="ECO:0000256" key="2">
    <source>
        <dbReference type="ARBA" id="ARBA00022490"/>
    </source>
</evidence>
<name>A0A941GUN4_9CHRO</name>
<evidence type="ECO:0000256" key="1">
    <source>
        <dbReference type="ARBA" id="ARBA00009741"/>
    </source>
</evidence>
<keyword evidence="3 6" id="KW-0489">Methyltransferase</keyword>
<feature type="binding site" evidence="6">
    <location>
        <position position="173"/>
    </location>
    <ligand>
        <name>S-adenosyl-L-methionine</name>
        <dbReference type="ChEBI" id="CHEBI:59789"/>
    </ligand>
</feature>
<dbReference type="GO" id="GO:0005840">
    <property type="term" value="C:ribosome"/>
    <property type="evidence" value="ECO:0007669"/>
    <property type="project" value="UniProtKB-KW"/>
</dbReference>
<dbReference type="Pfam" id="PF06325">
    <property type="entry name" value="PrmA"/>
    <property type="match status" value="1"/>
</dbReference>
<dbReference type="PANTHER" id="PTHR43648">
    <property type="entry name" value="ELECTRON TRANSFER FLAVOPROTEIN BETA SUBUNIT LYSINE METHYLTRANSFERASE"/>
    <property type="match status" value="1"/>
</dbReference>
<keyword evidence="4 6" id="KW-0808">Transferase</keyword>
<comment type="catalytic activity">
    <reaction evidence="6">
        <text>L-lysyl-[protein] + 3 S-adenosyl-L-methionine = N(6),N(6),N(6)-trimethyl-L-lysyl-[protein] + 3 S-adenosyl-L-homocysteine + 3 H(+)</text>
        <dbReference type="Rhea" id="RHEA:54192"/>
        <dbReference type="Rhea" id="RHEA-COMP:9752"/>
        <dbReference type="Rhea" id="RHEA-COMP:13826"/>
        <dbReference type="ChEBI" id="CHEBI:15378"/>
        <dbReference type="ChEBI" id="CHEBI:29969"/>
        <dbReference type="ChEBI" id="CHEBI:57856"/>
        <dbReference type="ChEBI" id="CHEBI:59789"/>
        <dbReference type="ChEBI" id="CHEBI:61961"/>
    </reaction>
</comment>
<dbReference type="EMBL" id="JADQBC010000086">
    <property type="protein sequence ID" value="MBR8828767.1"/>
    <property type="molecule type" value="Genomic_DNA"/>
</dbReference>
<dbReference type="InterPro" id="IPR004498">
    <property type="entry name" value="Ribosomal_PrmA_MeTrfase"/>
</dbReference>
<keyword evidence="7" id="KW-0687">Ribonucleoprotein</keyword>
<keyword evidence="2 6" id="KW-0963">Cytoplasm</keyword>
<comment type="caution">
    <text evidence="7">The sequence shown here is derived from an EMBL/GenBank/DDBJ whole genome shotgun (WGS) entry which is preliminary data.</text>
</comment>
<protein>
    <recommendedName>
        <fullName evidence="6">Ribosomal protein L11 methyltransferase</fullName>
        <shortName evidence="6">L11 Mtase</shortName>
        <ecNumber evidence="6">2.1.1.-</ecNumber>
    </recommendedName>
</protein>
<evidence type="ECO:0000256" key="6">
    <source>
        <dbReference type="HAMAP-Rule" id="MF_00735"/>
    </source>
</evidence>
<sequence>MLSSWWEIKIICVPELEDSIFWRLEKFGCRGTATEEKKPSENCAQTKNFEENVLTREGETLNFRGEGEGIKERRLLIRGYVPQIEVDVLDLGALALWLRQDAYVLGVQEPRTSWGLIDEQDWSKAWKENWEPMAIGDRFLIYPAWLEPPGESERIVLRLDPGMAFGTGVHYTTQLCLESLEMRLDDEKSNAIIADIGCGSGILSIGAILLGAKKVYAVDVDPLAVDATRSNCNLNGIDPANLVVEKGSVAELKNLSHEGFDGIVCNILAETILDLMPEITAIAKPKSWGILSGIIIDQTMSISQSLEQNGWTVAALWKRKEWCCFNIRR</sequence>